<keyword evidence="3 4" id="KW-0067">ATP-binding</keyword>
<dbReference type="SMART" id="SM00382">
    <property type="entry name" value="AAA"/>
    <property type="match status" value="1"/>
</dbReference>
<keyword evidence="2" id="KW-0547">Nucleotide-binding</keyword>
<dbReference type="AlphaFoldDB" id="A0A6L6G9K7"/>
<protein>
    <submittedName>
        <fullName evidence="4">ATP-binding cassette domain-containing protein</fullName>
    </submittedName>
</protein>
<dbReference type="InterPro" id="IPR003439">
    <property type="entry name" value="ABC_transporter-like_ATP-bd"/>
</dbReference>
<keyword evidence="1" id="KW-0813">Transport</keyword>
<proteinExistence type="predicted"/>
<evidence type="ECO:0000256" key="1">
    <source>
        <dbReference type="ARBA" id="ARBA00022448"/>
    </source>
</evidence>
<dbReference type="Gene3D" id="3.40.50.300">
    <property type="entry name" value="P-loop containing nucleotide triphosphate hydrolases"/>
    <property type="match status" value="1"/>
</dbReference>
<dbReference type="InterPro" id="IPR003593">
    <property type="entry name" value="AAA+_ATPase"/>
</dbReference>
<dbReference type="PROSITE" id="PS50893">
    <property type="entry name" value="ABC_TRANSPORTER_2"/>
    <property type="match status" value="1"/>
</dbReference>
<dbReference type="Pfam" id="PF00005">
    <property type="entry name" value="ABC_tran"/>
    <property type="match status" value="1"/>
</dbReference>
<dbReference type="SUPFAM" id="SSF52540">
    <property type="entry name" value="P-loop containing nucleoside triphosphate hydrolases"/>
    <property type="match status" value="1"/>
</dbReference>
<dbReference type="GO" id="GO:0005524">
    <property type="term" value="F:ATP binding"/>
    <property type="evidence" value="ECO:0007669"/>
    <property type="project" value="UniProtKB-KW"/>
</dbReference>
<dbReference type="InterPro" id="IPR017871">
    <property type="entry name" value="ABC_transporter-like_CS"/>
</dbReference>
<dbReference type="RefSeq" id="WP_154617650.1">
    <property type="nucleotide sequence ID" value="NZ_JADFAY010000007.1"/>
</dbReference>
<dbReference type="InterPro" id="IPR051782">
    <property type="entry name" value="ABC_Transporter_VariousFunc"/>
</dbReference>
<dbReference type="GO" id="GO:0016887">
    <property type="term" value="F:ATP hydrolysis activity"/>
    <property type="evidence" value="ECO:0007669"/>
    <property type="project" value="InterPro"/>
</dbReference>
<evidence type="ECO:0000256" key="2">
    <source>
        <dbReference type="ARBA" id="ARBA00022741"/>
    </source>
</evidence>
<dbReference type="Proteomes" id="UP000483839">
    <property type="component" value="Unassembled WGS sequence"/>
</dbReference>
<dbReference type="InterPro" id="IPR027417">
    <property type="entry name" value="P-loop_NTPase"/>
</dbReference>
<reference evidence="4 5" key="1">
    <citation type="submission" date="2019-11" db="EMBL/GenBank/DDBJ databases">
        <title>Streptococcus uberis isolated from clinical mastitis cases on a southeastern Queensland dairy.</title>
        <authorList>
            <person name="Workentine M.L."/>
            <person name="Price R."/>
            <person name="Olchowy T."/>
        </authorList>
    </citation>
    <scope>NUCLEOTIDE SEQUENCE [LARGE SCALE GENOMIC DNA]</scope>
    <source>
        <strain evidence="4 5">OLC4459-A17</strain>
    </source>
</reference>
<dbReference type="PANTHER" id="PTHR42939:SF1">
    <property type="entry name" value="ABC TRANSPORTER ATP-BINDING PROTEIN ALBC-RELATED"/>
    <property type="match status" value="1"/>
</dbReference>
<accession>A0A6L6G9K7</accession>
<name>A0A6L6G9K7_STRUB</name>
<evidence type="ECO:0000313" key="5">
    <source>
        <dbReference type="Proteomes" id="UP000483839"/>
    </source>
</evidence>
<sequence>MYKIHHLKKSYGNRSVLNGINCQFPNNGVVILVGTNGCGKTTFMNVLTEMTGFMSGKIFCNQFAIGSREYKEQIFYIPSDFYLPEFMTGREYLDFILKRYKTSDFNNIEILLEVFDLKGFENALIEKYSFGMKKKIQIIAAFCSGTPYILADELFSGLDFDTVILLEDIIEYQKNKKCFIIVSHDRNILERFPNHIYIMSKGKLLSYKERNMSVSDMIRQMGGISGKISKLQERFGNDSSLP</sequence>
<comment type="caution">
    <text evidence="4">The sequence shown here is derived from an EMBL/GenBank/DDBJ whole genome shotgun (WGS) entry which is preliminary data.</text>
</comment>
<organism evidence="4 5">
    <name type="scientific">Streptococcus uberis</name>
    <dbReference type="NCBI Taxonomy" id="1349"/>
    <lineage>
        <taxon>Bacteria</taxon>
        <taxon>Bacillati</taxon>
        <taxon>Bacillota</taxon>
        <taxon>Bacilli</taxon>
        <taxon>Lactobacillales</taxon>
        <taxon>Streptococcaceae</taxon>
        <taxon>Streptococcus</taxon>
    </lineage>
</organism>
<evidence type="ECO:0000256" key="3">
    <source>
        <dbReference type="ARBA" id="ARBA00022840"/>
    </source>
</evidence>
<dbReference type="EMBL" id="WLXI01000049">
    <property type="protein sequence ID" value="MTD02063.1"/>
    <property type="molecule type" value="Genomic_DNA"/>
</dbReference>
<gene>
    <name evidence="4" type="ORF">GKS16_07245</name>
</gene>
<dbReference type="PANTHER" id="PTHR42939">
    <property type="entry name" value="ABC TRANSPORTER ATP-BINDING PROTEIN ALBC-RELATED"/>
    <property type="match status" value="1"/>
</dbReference>
<evidence type="ECO:0000313" key="4">
    <source>
        <dbReference type="EMBL" id="MTD02063.1"/>
    </source>
</evidence>
<dbReference type="PROSITE" id="PS00211">
    <property type="entry name" value="ABC_TRANSPORTER_1"/>
    <property type="match status" value="1"/>
</dbReference>